<proteinExistence type="predicted"/>
<sequence length="59" mass="6700">MQKCKHTSLISKFPWHYNYSDHGGMIVSVNVSCDCKDDCIVTSNLLENMSKLLNFQSST</sequence>
<dbReference type="EMBL" id="GGEC01062344">
    <property type="protein sequence ID" value="MBX42828.1"/>
    <property type="molecule type" value="Transcribed_RNA"/>
</dbReference>
<evidence type="ECO:0000313" key="1">
    <source>
        <dbReference type="EMBL" id="MBX42828.1"/>
    </source>
</evidence>
<organism evidence="1">
    <name type="scientific">Rhizophora mucronata</name>
    <name type="common">Asiatic mangrove</name>
    <dbReference type="NCBI Taxonomy" id="61149"/>
    <lineage>
        <taxon>Eukaryota</taxon>
        <taxon>Viridiplantae</taxon>
        <taxon>Streptophyta</taxon>
        <taxon>Embryophyta</taxon>
        <taxon>Tracheophyta</taxon>
        <taxon>Spermatophyta</taxon>
        <taxon>Magnoliopsida</taxon>
        <taxon>eudicotyledons</taxon>
        <taxon>Gunneridae</taxon>
        <taxon>Pentapetalae</taxon>
        <taxon>rosids</taxon>
        <taxon>fabids</taxon>
        <taxon>Malpighiales</taxon>
        <taxon>Rhizophoraceae</taxon>
        <taxon>Rhizophora</taxon>
    </lineage>
</organism>
<dbReference type="AlphaFoldDB" id="A0A2P2NK11"/>
<accession>A0A2P2NK11</accession>
<reference evidence="1" key="1">
    <citation type="submission" date="2018-02" db="EMBL/GenBank/DDBJ databases">
        <title>Rhizophora mucronata_Transcriptome.</title>
        <authorList>
            <person name="Meera S.P."/>
            <person name="Sreeshan A."/>
            <person name="Augustine A."/>
        </authorList>
    </citation>
    <scope>NUCLEOTIDE SEQUENCE</scope>
    <source>
        <tissue evidence="1">Leaf</tissue>
    </source>
</reference>
<name>A0A2P2NK11_RHIMU</name>
<protein>
    <submittedName>
        <fullName evidence="1">Uncharacterized protein</fullName>
    </submittedName>
</protein>